<evidence type="ECO:0000256" key="6">
    <source>
        <dbReference type="ARBA" id="ARBA00023136"/>
    </source>
</evidence>
<evidence type="ECO:0000256" key="2">
    <source>
        <dbReference type="ARBA" id="ARBA00022448"/>
    </source>
</evidence>
<evidence type="ECO:0000256" key="3">
    <source>
        <dbReference type="ARBA" id="ARBA00022475"/>
    </source>
</evidence>
<comment type="similarity">
    <text evidence="7">Belongs to the binding-protein-dependent transport system permease family.</text>
</comment>
<dbReference type="GO" id="GO:0005886">
    <property type="term" value="C:plasma membrane"/>
    <property type="evidence" value="ECO:0007669"/>
    <property type="project" value="UniProtKB-SubCell"/>
</dbReference>
<feature type="transmembrane region" description="Helical" evidence="7">
    <location>
        <begin position="94"/>
        <end position="119"/>
    </location>
</feature>
<comment type="caution">
    <text evidence="9">The sequence shown here is derived from an EMBL/GenBank/DDBJ whole genome shotgun (WGS) entry which is preliminary data.</text>
</comment>
<proteinExistence type="inferred from homology"/>
<keyword evidence="10" id="KW-1185">Reference proteome</keyword>
<evidence type="ECO:0000256" key="1">
    <source>
        <dbReference type="ARBA" id="ARBA00004651"/>
    </source>
</evidence>
<accession>A0A845QUD8</accession>
<dbReference type="PANTHER" id="PTHR30151:SF20">
    <property type="entry name" value="ABC TRANSPORTER PERMEASE PROTEIN HI_0355-RELATED"/>
    <property type="match status" value="1"/>
</dbReference>
<dbReference type="RefSeq" id="WP_160196338.1">
    <property type="nucleotide sequence ID" value="NZ_QXXA01000004.1"/>
</dbReference>
<dbReference type="InterPro" id="IPR000515">
    <property type="entry name" value="MetI-like"/>
</dbReference>
<dbReference type="Pfam" id="PF00528">
    <property type="entry name" value="BPD_transp_1"/>
    <property type="match status" value="1"/>
</dbReference>
<dbReference type="Proteomes" id="UP000467132">
    <property type="component" value="Unassembled WGS sequence"/>
</dbReference>
<dbReference type="GO" id="GO:0055085">
    <property type="term" value="P:transmembrane transport"/>
    <property type="evidence" value="ECO:0007669"/>
    <property type="project" value="InterPro"/>
</dbReference>
<dbReference type="OrthoDB" id="9804353at2"/>
<feature type="transmembrane region" description="Helical" evidence="7">
    <location>
        <begin position="125"/>
        <end position="144"/>
    </location>
</feature>
<keyword evidence="6 7" id="KW-0472">Membrane</keyword>
<dbReference type="EMBL" id="QXXA01000004">
    <property type="protein sequence ID" value="NBI05851.1"/>
    <property type="molecule type" value="Genomic_DNA"/>
</dbReference>
<dbReference type="SUPFAM" id="SSF161098">
    <property type="entry name" value="MetI-like"/>
    <property type="match status" value="1"/>
</dbReference>
<evidence type="ECO:0000313" key="10">
    <source>
        <dbReference type="Proteomes" id="UP000467132"/>
    </source>
</evidence>
<dbReference type="PROSITE" id="PS50928">
    <property type="entry name" value="ABC_TM1"/>
    <property type="match status" value="1"/>
</dbReference>
<dbReference type="InterPro" id="IPR035906">
    <property type="entry name" value="MetI-like_sf"/>
</dbReference>
<keyword evidence="4 7" id="KW-0812">Transmembrane</keyword>
<feature type="transmembrane region" description="Helical" evidence="7">
    <location>
        <begin position="12"/>
        <end position="32"/>
    </location>
</feature>
<evidence type="ECO:0000259" key="8">
    <source>
        <dbReference type="PROSITE" id="PS50928"/>
    </source>
</evidence>
<comment type="subcellular location">
    <subcellularLocation>
        <location evidence="1 7">Cell membrane</location>
        <topology evidence="1 7">Multi-pass membrane protein</topology>
    </subcellularLocation>
</comment>
<feature type="transmembrane region" description="Helical" evidence="7">
    <location>
        <begin position="175"/>
        <end position="201"/>
    </location>
</feature>
<feature type="transmembrane region" description="Helical" evidence="7">
    <location>
        <begin position="221"/>
        <end position="242"/>
    </location>
</feature>
<evidence type="ECO:0000313" key="9">
    <source>
        <dbReference type="EMBL" id="NBI05851.1"/>
    </source>
</evidence>
<dbReference type="Gene3D" id="1.10.3720.10">
    <property type="entry name" value="MetI-like"/>
    <property type="match status" value="1"/>
</dbReference>
<sequence length="256" mass="28779">MKRWANIENKIIPSIFFFFLLFIWEVVVRVGIVERYILPSPIDIIKVFSEINSEIWPHISTTLQESAIGFLIAIILGIVLAIVMDNVKFIKKAIYPIVIISQTVPIIALAPLFAAWFGFGKLPKIMVVILVCFFPVLVSLIHGLESVDKDLINLLKSMGASKFQIFKQVKFPASLVSFFSGLRIAATYSIMGAVIGEWLGGKDGLGVYMLRVKHSFALDKFFAVIIIIVILSMILFKIINLLQNYLMPWAKGTNKN</sequence>
<keyword evidence="3" id="KW-1003">Cell membrane</keyword>
<evidence type="ECO:0000256" key="4">
    <source>
        <dbReference type="ARBA" id="ARBA00022692"/>
    </source>
</evidence>
<gene>
    <name evidence="9" type="ORF">D3Z33_03145</name>
</gene>
<keyword evidence="2 7" id="KW-0813">Transport</keyword>
<protein>
    <submittedName>
        <fullName evidence="9">ABC transporter permease</fullName>
    </submittedName>
</protein>
<name>A0A845QUD8_9CLOT</name>
<feature type="transmembrane region" description="Helical" evidence="7">
    <location>
        <begin position="67"/>
        <end position="87"/>
    </location>
</feature>
<evidence type="ECO:0000256" key="7">
    <source>
        <dbReference type="RuleBase" id="RU363032"/>
    </source>
</evidence>
<feature type="domain" description="ABC transmembrane type-1" evidence="8">
    <location>
        <begin position="59"/>
        <end position="239"/>
    </location>
</feature>
<evidence type="ECO:0000256" key="5">
    <source>
        <dbReference type="ARBA" id="ARBA00022989"/>
    </source>
</evidence>
<reference evidence="9 10" key="1">
    <citation type="submission" date="2018-08" db="EMBL/GenBank/DDBJ databases">
        <title>Murine metabolic-syndrome-specific gut microbial biobank.</title>
        <authorList>
            <person name="Liu C."/>
        </authorList>
    </citation>
    <scope>NUCLEOTIDE SEQUENCE [LARGE SCALE GENOMIC DNA]</scope>
    <source>
        <strain evidence="9 10">583</strain>
    </source>
</reference>
<dbReference type="AlphaFoldDB" id="A0A845QUD8"/>
<keyword evidence="5 7" id="KW-1133">Transmembrane helix</keyword>
<dbReference type="PANTHER" id="PTHR30151">
    <property type="entry name" value="ALKANE SULFONATE ABC TRANSPORTER-RELATED, MEMBRANE SUBUNIT"/>
    <property type="match status" value="1"/>
</dbReference>
<dbReference type="CDD" id="cd06261">
    <property type="entry name" value="TM_PBP2"/>
    <property type="match status" value="1"/>
</dbReference>
<organism evidence="9 10">
    <name type="scientific">Senegalia massiliensis</name>
    <dbReference type="NCBI Taxonomy" id="1720316"/>
    <lineage>
        <taxon>Bacteria</taxon>
        <taxon>Bacillati</taxon>
        <taxon>Bacillota</taxon>
        <taxon>Clostridia</taxon>
        <taxon>Eubacteriales</taxon>
        <taxon>Clostridiaceae</taxon>
        <taxon>Senegalia</taxon>
    </lineage>
</organism>